<accession>A0A146KLS7</accession>
<dbReference type="GO" id="GO:0070628">
    <property type="term" value="F:proteasome binding"/>
    <property type="evidence" value="ECO:0007669"/>
    <property type="project" value="TreeGrafter"/>
</dbReference>
<evidence type="ECO:0000256" key="1">
    <source>
        <dbReference type="ARBA" id="ARBA00000707"/>
    </source>
</evidence>
<keyword evidence="4 7" id="KW-0833">Ubl conjugation pathway</keyword>
<feature type="domain" description="USP" evidence="10">
    <location>
        <begin position="109"/>
        <end position="471"/>
    </location>
</feature>
<dbReference type="Gene3D" id="3.90.70.10">
    <property type="entry name" value="Cysteine proteinases"/>
    <property type="match status" value="1"/>
</dbReference>
<dbReference type="InterPro" id="IPR044635">
    <property type="entry name" value="UBP14-like"/>
</dbReference>
<proteinExistence type="inferred from homology"/>
<protein>
    <recommendedName>
        <fullName evidence="7">Ubiquitin carboxyl-terminal hydrolase</fullName>
        <ecNumber evidence="7">3.4.19.12</ecNumber>
    </recommendedName>
</protein>
<dbReference type="InterPro" id="IPR019954">
    <property type="entry name" value="Ubiquitin_CS"/>
</dbReference>
<dbReference type="PROSITE" id="PS00973">
    <property type="entry name" value="USP_2"/>
    <property type="match status" value="1"/>
</dbReference>
<dbReference type="PROSITE" id="PS00972">
    <property type="entry name" value="USP_1"/>
    <property type="match status" value="1"/>
</dbReference>
<evidence type="ECO:0000256" key="2">
    <source>
        <dbReference type="ARBA" id="ARBA00008739"/>
    </source>
</evidence>
<dbReference type="Gene3D" id="3.10.20.90">
    <property type="entry name" value="Phosphatidylinositol 3-kinase Catalytic Subunit, Chain A, domain 1"/>
    <property type="match status" value="1"/>
</dbReference>
<organism evidence="11">
    <name type="scientific">Lygus hesperus</name>
    <name type="common">Western plant bug</name>
    <dbReference type="NCBI Taxonomy" id="30085"/>
    <lineage>
        <taxon>Eukaryota</taxon>
        <taxon>Metazoa</taxon>
        <taxon>Ecdysozoa</taxon>
        <taxon>Arthropoda</taxon>
        <taxon>Hexapoda</taxon>
        <taxon>Insecta</taxon>
        <taxon>Pterygota</taxon>
        <taxon>Neoptera</taxon>
        <taxon>Paraneoptera</taxon>
        <taxon>Hemiptera</taxon>
        <taxon>Heteroptera</taxon>
        <taxon>Panheteroptera</taxon>
        <taxon>Cimicomorpha</taxon>
        <taxon>Miridae</taxon>
        <taxon>Mirini</taxon>
        <taxon>Lygus</taxon>
    </lineage>
</organism>
<dbReference type="SUPFAM" id="SSF54236">
    <property type="entry name" value="Ubiquitin-like"/>
    <property type="match status" value="1"/>
</dbReference>
<evidence type="ECO:0000256" key="4">
    <source>
        <dbReference type="ARBA" id="ARBA00022786"/>
    </source>
</evidence>
<evidence type="ECO:0000256" key="5">
    <source>
        <dbReference type="ARBA" id="ARBA00022801"/>
    </source>
</evidence>
<dbReference type="InterPro" id="IPR029071">
    <property type="entry name" value="Ubiquitin-like_domsf"/>
</dbReference>
<dbReference type="PROSITE" id="PS50235">
    <property type="entry name" value="USP_3"/>
    <property type="match status" value="1"/>
</dbReference>
<sequence length="474" mass="53762">MPQFKVNVKWGRTLHKEVVLDTDLEPNVFKAQLYALTGVPPDRQKVMIKGAIIKDDDWGNTSITNGSMVLLMGTVEGSSDKPASSDGEKEDPTRPKDTGEPAPVLKIPTGLNNLGNTCYLNATIQCLKIIPELRNSLEDVAKSSNQSQRHLCSGLQNLYKCMDEAHKLGLTSVSPSSLLDLWFALFPRFCELTENGTYRQQDASEAWNEIVQTLQRTMNVGPQEKSLIDKYFRGTYDVQYKCTVEGADPVTQSTEQFYQLSCFITKDVNYLIDGLKLGMTDSVTKKSTVLGTDVEFTKTSSITRLPTYLTVHLMRFYYKGEKKCNAKIKRPVKFGLNFDAYELCSEELKKKLLPMREKIAEEEEKENQRQMEGRKKIPGKPEEKRKLELPFTFEDDQGAHNSGYYSLKAILTHKGRYSDSGHYVAWVQQEDGGWYKCDDDVVTQTIDQDVLKLDGSWVDGHCAYILLYGPRTWL</sequence>
<dbReference type="GO" id="GO:0004843">
    <property type="term" value="F:cysteine-type deubiquitinase activity"/>
    <property type="evidence" value="ECO:0007669"/>
    <property type="project" value="UniProtKB-UniRule"/>
</dbReference>
<comment type="similarity">
    <text evidence="2">Belongs to the peptidase C19 family. USP14/UBP6 subfamily.</text>
</comment>
<dbReference type="SUPFAM" id="SSF54001">
    <property type="entry name" value="Cysteine proteinases"/>
    <property type="match status" value="1"/>
</dbReference>
<evidence type="ECO:0000256" key="7">
    <source>
        <dbReference type="RuleBase" id="RU366025"/>
    </source>
</evidence>
<dbReference type="GO" id="GO:0043161">
    <property type="term" value="P:proteasome-mediated ubiquitin-dependent protein catabolic process"/>
    <property type="evidence" value="ECO:0007669"/>
    <property type="project" value="InterPro"/>
</dbReference>
<dbReference type="CDD" id="cd16104">
    <property type="entry name" value="Ubl_USP14_like"/>
    <property type="match status" value="1"/>
</dbReference>
<keyword evidence="3 7" id="KW-0645">Protease</keyword>
<evidence type="ECO:0000256" key="8">
    <source>
        <dbReference type="SAM" id="MobiDB-lite"/>
    </source>
</evidence>
<dbReference type="PROSITE" id="PS50053">
    <property type="entry name" value="UBIQUITIN_2"/>
    <property type="match status" value="1"/>
</dbReference>
<keyword evidence="6 7" id="KW-0788">Thiol protease</keyword>
<feature type="compositionally biased region" description="Basic and acidic residues" evidence="8">
    <location>
        <begin position="86"/>
        <end position="99"/>
    </location>
</feature>
<dbReference type="InterPro" id="IPR028889">
    <property type="entry name" value="USP"/>
</dbReference>
<evidence type="ECO:0000259" key="9">
    <source>
        <dbReference type="PROSITE" id="PS50053"/>
    </source>
</evidence>
<evidence type="ECO:0000256" key="6">
    <source>
        <dbReference type="ARBA" id="ARBA00022807"/>
    </source>
</evidence>
<dbReference type="EC" id="3.4.19.12" evidence="7"/>
<name>A0A146KLS7_LYGHE</name>
<evidence type="ECO:0000313" key="11">
    <source>
        <dbReference type="EMBL" id="JAP97523.1"/>
    </source>
</evidence>
<dbReference type="Pfam" id="PF00443">
    <property type="entry name" value="UCH"/>
    <property type="match status" value="1"/>
</dbReference>
<dbReference type="SMART" id="SM00213">
    <property type="entry name" value="UBQ"/>
    <property type="match status" value="1"/>
</dbReference>
<reference evidence="11" key="1">
    <citation type="journal article" date="2016" name="Gigascience">
        <title>De novo construction of an expanded transcriptome assembly for the western tarnished plant bug, Lygus hesperus.</title>
        <authorList>
            <person name="Tassone E.E."/>
            <person name="Geib S.M."/>
            <person name="Hall B."/>
            <person name="Fabrick J.A."/>
            <person name="Brent C.S."/>
            <person name="Hull J.J."/>
        </authorList>
    </citation>
    <scope>NUCLEOTIDE SEQUENCE</scope>
</reference>
<dbReference type="PANTHER" id="PTHR43982:SF1">
    <property type="entry name" value="UBIQUITIN CARBOXYL-TERMINAL HYDROLASE 14"/>
    <property type="match status" value="1"/>
</dbReference>
<dbReference type="InterPro" id="IPR000626">
    <property type="entry name" value="Ubiquitin-like_dom"/>
</dbReference>
<feature type="domain" description="Ubiquitin-like" evidence="9">
    <location>
        <begin position="29"/>
        <end position="78"/>
    </location>
</feature>
<dbReference type="PANTHER" id="PTHR43982">
    <property type="entry name" value="UBIQUITIN CARBOXYL-TERMINAL HYDROLASE"/>
    <property type="match status" value="1"/>
</dbReference>
<dbReference type="InterPro" id="IPR001394">
    <property type="entry name" value="Peptidase_C19_UCH"/>
</dbReference>
<dbReference type="GO" id="GO:0061136">
    <property type="term" value="P:regulation of proteasomal protein catabolic process"/>
    <property type="evidence" value="ECO:0007669"/>
    <property type="project" value="TreeGrafter"/>
</dbReference>
<dbReference type="InterPro" id="IPR038765">
    <property type="entry name" value="Papain-like_cys_pep_sf"/>
</dbReference>
<gene>
    <name evidence="11" type="primary">USP14_0</name>
    <name evidence="11" type="ORF">g.41117</name>
</gene>
<evidence type="ECO:0000259" key="10">
    <source>
        <dbReference type="PROSITE" id="PS50235"/>
    </source>
</evidence>
<evidence type="ECO:0000256" key="3">
    <source>
        <dbReference type="ARBA" id="ARBA00022670"/>
    </source>
</evidence>
<dbReference type="InterPro" id="IPR018200">
    <property type="entry name" value="USP_CS"/>
</dbReference>
<dbReference type="EMBL" id="GDHC01021105">
    <property type="protein sequence ID" value="JAP97523.1"/>
    <property type="molecule type" value="Transcribed_RNA"/>
</dbReference>
<keyword evidence="5 7" id="KW-0378">Hydrolase</keyword>
<feature type="region of interest" description="Disordered" evidence="8">
    <location>
        <begin position="76"/>
        <end position="105"/>
    </location>
</feature>
<dbReference type="GO" id="GO:0016579">
    <property type="term" value="P:protein deubiquitination"/>
    <property type="evidence" value="ECO:0007669"/>
    <property type="project" value="InterPro"/>
</dbReference>
<dbReference type="PROSITE" id="PS00299">
    <property type="entry name" value="UBIQUITIN_1"/>
    <property type="match status" value="1"/>
</dbReference>
<dbReference type="AlphaFoldDB" id="A0A146KLS7"/>
<comment type="catalytic activity">
    <reaction evidence="1 7">
        <text>Thiol-dependent hydrolysis of ester, thioester, amide, peptide and isopeptide bonds formed by the C-terminal Gly of ubiquitin (a 76-residue protein attached to proteins as an intracellular targeting signal).</text>
        <dbReference type="EC" id="3.4.19.12"/>
    </reaction>
</comment>